<evidence type="ECO:0000313" key="2">
    <source>
        <dbReference type="Proteomes" id="UP000440578"/>
    </source>
</evidence>
<dbReference type="EMBL" id="VIIS01000610">
    <property type="protein sequence ID" value="KAF0307062.1"/>
    <property type="molecule type" value="Genomic_DNA"/>
</dbReference>
<name>A0A6A4WXB6_AMPAM</name>
<dbReference type="AlphaFoldDB" id="A0A6A4WXB6"/>
<accession>A0A6A4WXB6</accession>
<proteinExistence type="predicted"/>
<protein>
    <submittedName>
        <fullName evidence="1">Uncharacterized protein</fullName>
    </submittedName>
</protein>
<gene>
    <name evidence="1" type="ORF">FJT64_021543</name>
</gene>
<keyword evidence="2" id="KW-1185">Reference proteome</keyword>
<organism evidence="1 2">
    <name type="scientific">Amphibalanus amphitrite</name>
    <name type="common">Striped barnacle</name>
    <name type="synonym">Balanus amphitrite</name>
    <dbReference type="NCBI Taxonomy" id="1232801"/>
    <lineage>
        <taxon>Eukaryota</taxon>
        <taxon>Metazoa</taxon>
        <taxon>Ecdysozoa</taxon>
        <taxon>Arthropoda</taxon>
        <taxon>Crustacea</taxon>
        <taxon>Multicrustacea</taxon>
        <taxon>Cirripedia</taxon>
        <taxon>Thoracica</taxon>
        <taxon>Thoracicalcarea</taxon>
        <taxon>Balanomorpha</taxon>
        <taxon>Balanoidea</taxon>
        <taxon>Balanidae</taxon>
        <taxon>Amphibalaninae</taxon>
        <taxon>Amphibalanus</taxon>
    </lineage>
</organism>
<sequence>MSWAATATNNVYQLVRKFMNLLTAFNMMRTGIRRNNDRAMLAGRQKLAPVMFIGKHHIYQRLLIRDIVVRQQQPTPIRQYVANTSAYTVSGDDTRGEGGDFILESKNKDTKSWLPPGVPSQAQWTHAARCTEQLEDLKTTVLDRYQVQGDLDDRVLSLQLSEDCVRAELRRLKYLATPFKDTDLLVSLDGEILHPSLVNFDVVAQKNYAVAKQRLVGSTECKMEKVFVTVDDAAAGKMTKAELCDNMKTMIDAIPAPHARAQWKKLLNKVKAKSKAEMLTLLEELEEQNAGKAGSDDPDVYNN</sequence>
<evidence type="ECO:0000313" key="1">
    <source>
        <dbReference type="EMBL" id="KAF0307062.1"/>
    </source>
</evidence>
<dbReference type="Proteomes" id="UP000440578">
    <property type="component" value="Unassembled WGS sequence"/>
</dbReference>
<comment type="caution">
    <text evidence="1">The sequence shown here is derived from an EMBL/GenBank/DDBJ whole genome shotgun (WGS) entry which is preliminary data.</text>
</comment>
<dbReference type="OrthoDB" id="10063844at2759"/>
<reference evidence="1 2" key="1">
    <citation type="submission" date="2019-07" db="EMBL/GenBank/DDBJ databases">
        <title>Draft genome assembly of a fouling barnacle, Amphibalanus amphitrite (Darwin, 1854): The first reference genome for Thecostraca.</title>
        <authorList>
            <person name="Kim W."/>
        </authorList>
    </citation>
    <scope>NUCLEOTIDE SEQUENCE [LARGE SCALE GENOMIC DNA]</scope>
    <source>
        <strain evidence="1">SNU_AA5</strain>
        <tissue evidence="1">Soma without cirri and trophi</tissue>
    </source>
</reference>